<dbReference type="CDD" id="cd06426">
    <property type="entry name" value="NTP_transferase_like_2"/>
    <property type="match status" value="1"/>
</dbReference>
<dbReference type="InterPro" id="IPR046342">
    <property type="entry name" value="CBS_dom_sf"/>
</dbReference>
<dbReference type="Proteomes" id="UP001139293">
    <property type="component" value="Unassembled WGS sequence"/>
</dbReference>
<dbReference type="InterPro" id="IPR050486">
    <property type="entry name" value="Mannose-1P_guanyltransferase"/>
</dbReference>
<evidence type="ECO:0000259" key="2">
    <source>
        <dbReference type="PROSITE" id="PS51371"/>
    </source>
</evidence>
<keyword evidence="4" id="KW-1185">Reference proteome</keyword>
<dbReference type="Gene3D" id="3.90.550.10">
    <property type="entry name" value="Spore Coat Polysaccharide Biosynthesis Protein SpsA, Chain A"/>
    <property type="match status" value="1"/>
</dbReference>
<evidence type="ECO:0000313" key="3">
    <source>
        <dbReference type="EMBL" id="MCL1139592.1"/>
    </source>
</evidence>
<gene>
    <name evidence="3" type="ORF">L2740_13670</name>
</gene>
<protein>
    <submittedName>
        <fullName evidence="3">Nucleotidyltransferase family protein</fullName>
    </submittedName>
</protein>
<dbReference type="EMBL" id="JAKILB010000008">
    <property type="protein sequence ID" value="MCL1139592.1"/>
    <property type="molecule type" value="Genomic_DNA"/>
</dbReference>
<dbReference type="Gene3D" id="3.10.580.10">
    <property type="entry name" value="CBS-domain"/>
    <property type="match status" value="1"/>
</dbReference>
<keyword evidence="1" id="KW-0129">CBS domain</keyword>
<dbReference type="InterPro" id="IPR000644">
    <property type="entry name" value="CBS_dom"/>
</dbReference>
<dbReference type="Pfam" id="PF00483">
    <property type="entry name" value="NTP_transferase"/>
    <property type="match status" value="1"/>
</dbReference>
<accession>A0A9X2CF49</accession>
<dbReference type="SUPFAM" id="SSF54631">
    <property type="entry name" value="CBS-domain pair"/>
    <property type="match status" value="1"/>
</dbReference>
<dbReference type="PANTHER" id="PTHR22572">
    <property type="entry name" value="SUGAR-1-PHOSPHATE GUANYL TRANSFERASE"/>
    <property type="match status" value="1"/>
</dbReference>
<evidence type="ECO:0000256" key="1">
    <source>
        <dbReference type="PROSITE-ProRule" id="PRU00703"/>
    </source>
</evidence>
<reference evidence="3" key="1">
    <citation type="submission" date="2022-01" db="EMBL/GenBank/DDBJ databases">
        <title>Whole genome-based taxonomy of the Shewanellaceae.</title>
        <authorList>
            <person name="Martin-Rodriguez A.J."/>
        </authorList>
    </citation>
    <scope>NUCLEOTIDE SEQUENCE</scope>
    <source>
        <strain evidence="3">KCTC 23973</strain>
    </source>
</reference>
<name>A0A9X2CF49_9GAMM</name>
<dbReference type="PROSITE" id="PS51371">
    <property type="entry name" value="CBS"/>
    <property type="match status" value="1"/>
</dbReference>
<proteinExistence type="predicted"/>
<dbReference type="SUPFAM" id="SSF53448">
    <property type="entry name" value="Nucleotide-diphospho-sugar transferases"/>
    <property type="match status" value="1"/>
</dbReference>
<dbReference type="CDD" id="cd04607">
    <property type="entry name" value="CBS_pair_NTP_transferase_assoc"/>
    <property type="match status" value="1"/>
</dbReference>
<dbReference type="InterPro" id="IPR005835">
    <property type="entry name" value="NTP_transferase_dom"/>
</dbReference>
<dbReference type="RefSeq" id="WP_248950716.1">
    <property type="nucleotide sequence ID" value="NZ_JAKILB010000008.1"/>
</dbReference>
<dbReference type="Pfam" id="PF00571">
    <property type="entry name" value="CBS"/>
    <property type="match status" value="1"/>
</dbReference>
<comment type="caution">
    <text evidence="3">The sequence shown here is derived from an EMBL/GenBank/DDBJ whole genome shotgun (WGS) entry which is preliminary data.</text>
</comment>
<dbReference type="AlphaFoldDB" id="A0A9X2CF49"/>
<organism evidence="3 4">
    <name type="scientific">Shewanella pneumatophori</name>
    <dbReference type="NCBI Taxonomy" id="314092"/>
    <lineage>
        <taxon>Bacteria</taxon>
        <taxon>Pseudomonadati</taxon>
        <taxon>Pseudomonadota</taxon>
        <taxon>Gammaproteobacteria</taxon>
        <taxon>Alteromonadales</taxon>
        <taxon>Shewanellaceae</taxon>
        <taxon>Shewanella</taxon>
    </lineage>
</organism>
<dbReference type="InterPro" id="IPR029044">
    <property type="entry name" value="Nucleotide-diphossugar_trans"/>
</dbReference>
<feature type="domain" description="CBS" evidence="2">
    <location>
        <begin position="1"/>
        <end position="58"/>
    </location>
</feature>
<evidence type="ECO:0000313" key="4">
    <source>
        <dbReference type="Proteomes" id="UP001139293"/>
    </source>
</evidence>
<sequence>MFNWKEIVVGPNDSIRTTMLKIDAGALRFAIVTDESGHLLGTVTDGDIRRSLIAGKTLQEDIDGTYNPSPYWVCSQTNVAEIKAYLLKNSLLAVPLVDNNVVVGLHTLQSLSVSNRKSNPVFIMAGGFGTRLKPLTDTCPKPMLNIGGKPMLERLIEQFKDYGFEKFYISTHYLPEIIKNYFGSGDKWGVDIEYVHEETPLGTGGALSLLPKGKITEPLLMINGDVLTKLNFEQLLQAHNESNSIATMCVREYEYKIPYGVVESNNGKIVGFIEKPTYHFQVNAGIYVVDPKLLSKLNHQEKIDMPTLLENNFSFGIHAAVFHDYWLDIGKMDDFEKAQQDVKDLNFV</sequence>